<dbReference type="OMA" id="RETWWNI"/>
<protein>
    <recommendedName>
        <fullName evidence="3">Nuclease HARBI1</fullName>
    </recommendedName>
</protein>
<dbReference type="AlphaFoldDB" id="A0A834ZL20"/>
<gene>
    <name evidence="1" type="ORF">HHK36_007727</name>
</gene>
<evidence type="ECO:0000313" key="2">
    <source>
        <dbReference type="Proteomes" id="UP000655225"/>
    </source>
</evidence>
<dbReference type="Proteomes" id="UP000655225">
    <property type="component" value="Unassembled WGS sequence"/>
</dbReference>
<organism evidence="1 2">
    <name type="scientific">Tetracentron sinense</name>
    <name type="common">Spur-leaf</name>
    <dbReference type="NCBI Taxonomy" id="13715"/>
    <lineage>
        <taxon>Eukaryota</taxon>
        <taxon>Viridiplantae</taxon>
        <taxon>Streptophyta</taxon>
        <taxon>Embryophyta</taxon>
        <taxon>Tracheophyta</taxon>
        <taxon>Spermatophyta</taxon>
        <taxon>Magnoliopsida</taxon>
        <taxon>Trochodendrales</taxon>
        <taxon>Trochodendraceae</taxon>
        <taxon>Tetracentron</taxon>
    </lineage>
</organism>
<reference evidence="1 2" key="1">
    <citation type="submission" date="2020-04" db="EMBL/GenBank/DDBJ databases">
        <title>Plant Genome Project.</title>
        <authorList>
            <person name="Zhang R.-G."/>
        </authorList>
    </citation>
    <scope>NUCLEOTIDE SEQUENCE [LARGE SCALE GENOMIC DNA]</scope>
    <source>
        <strain evidence="1">YNK0</strain>
        <tissue evidence="1">Leaf</tissue>
    </source>
</reference>
<sequence length="261" mass="29717">MLVVVALQQEQSNAERRTRPRRGFIQGHSTIRSDRVKGHERLYNDYFAGNPVYSSIQFRMKFRMSRPLFLRIQSAIEAHDLYFILKRNATGTLGISSLQKVTAAMRMLVYGVATDVVDDYVRIGESTLIESLIRFVRAVVEVFGEEYLRSPNNDDISRLLAQGDACGFPGMLGSIDCMHWKWKNCPVAWKCQYEMGGHHDPSIILEVVASYDLWILHAFFGLPGSHNDINVLERSPLFTNLIQRASPPINYSINGHDYTMG</sequence>
<dbReference type="PANTHER" id="PTHR47150">
    <property type="entry name" value="OS12G0169200 PROTEIN"/>
    <property type="match status" value="1"/>
</dbReference>
<dbReference type="EMBL" id="JABCRI010000005">
    <property type="protein sequence ID" value="KAF8405651.1"/>
    <property type="molecule type" value="Genomic_DNA"/>
</dbReference>
<dbReference type="OrthoDB" id="1706340at2759"/>
<comment type="caution">
    <text evidence="1">The sequence shown here is derived from an EMBL/GenBank/DDBJ whole genome shotgun (WGS) entry which is preliminary data.</text>
</comment>
<dbReference type="InterPro" id="IPR006912">
    <property type="entry name" value="Harbinger_derived_prot"/>
</dbReference>
<proteinExistence type="predicted"/>
<name>A0A834ZL20_TETSI</name>
<dbReference type="PANTHER" id="PTHR47150:SF7">
    <property type="entry name" value="NUCLEASE"/>
    <property type="match status" value="1"/>
</dbReference>
<evidence type="ECO:0000313" key="1">
    <source>
        <dbReference type="EMBL" id="KAF8405651.1"/>
    </source>
</evidence>
<dbReference type="Pfam" id="PF04827">
    <property type="entry name" value="Plant_tran"/>
    <property type="match status" value="1"/>
</dbReference>
<evidence type="ECO:0008006" key="3">
    <source>
        <dbReference type="Google" id="ProtNLM"/>
    </source>
</evidence>
<accession>A0A834ZL20</accession>
<keyword evidence="2" id="KW-1185">Reference proteome</keyword>